<dbReference type="PRINTS" id="PR00455">
    <property type="entry name" value="HTHTETR"/>
</dbReference>
<dbReference type="AlphaFoldDB" id="E8V5A6"/>
<evidence type="ECO:0000256" key="4">
    <source>
        <dbReference type="PROSITE-ProRule" id="PRU00335"/>
    </source>
</evidence>
<organism evidence="6 7">
    <name type="scientific">Terriglobus saanensis (strain ATCC BAA-1853 / DSM 23119 / SP1PR4)</name>
    <dbReference type="NCBI Taxonomy" id="401053"/>
    <lineage>
        <taxon>Bacteria</taxon>
        <taxon>Pseudomonadati</taxon>
        <taxon>Acidobacteriota</taxon>
        <taxon>Terriglobia</taxon>
        <taxon>Terriglobales</taxon>
        <taxon>Acidobacteriaceae</taxon>
        <taxon>Terriglobus</taxon>
    </lineage>
</organism>
<dbReference type="Pfam" id="PF00440">
    <property type="entry name" value="TetR_N"/>
    <property type="match status" value="1"/>
</dbReference>
<dbReference type="InterPro" id="IPR009057">
    <property type="entry name" value="Homeodomain-like_sf"/>
</dbReference>
<dbReference type="Proteomes" id="UP000006844">
    <property type="component" value="Chromosome"/>
</dbReference>
<dbReference type="InterPro" id="IPR023772">
    <property type="entry name" value="DNA-bd_HTH_TetR-type_CS"/>
</dbReference>
<evidence type="ECO:0000256" key="3">
    <source>
        <dbReference type="ARBA" id="ARBA00023163"/>
    </source>
</evidence>
<dbReference type="KEGG" id="tsa:AciPR4_4117"/>
<keyword evidence="2 4" id="KW-0238">DNA-binding</keyword>
<dbReference type="GO" id="GO:0003700">
    <property type="term" value="F:DNA-binding transcription factor activity"/>
    <property type="evidence" value="ECO:0007669"/>
    <property type="project" value="TreeGrafter"/>
</dbReference>
<keyword evidence="7" id="KW-1185">Reference proteome</keyword>
<evidence type="ECO:0000256" key="2">
    <source>
        <dbReference type="ARBA" id="ARBA00023125"/>
    </source>
</evidence>
<sequence length="189" mass="20648">MEGLLLAAARLFAKLGYHAVTTNAIAAEAGVSPATLYQFFPNKEAIADELATRYSVALAEEEKAADLTLLVKRPLAEAVAAIMEIVVVFHQKHPAFRTLLTEALLSEGAMGEKHRLSETFVGQLAEFLTMRRPALAKADALWSAEVCLTILKGFLPQVAGRKTAERTRAIESMNQVMVRFLEPIVRVKG</sequence>
<dbReference type="InterPro" id="IPR050109">
    <property type="entry name" value="HTH-type_TetR-like_transc_reg"/>
</dbReference>
<name>E8V5A6_TERSS</name>
<evidence type="ECO:0000259" key="5">
    <source>
        <dbReference type="PROSITE" id="PS50977"/>
    </source>
</evidence>
<feature type="DNA-binding region" description="H-T-H motif" evidence="4">
    <location>
        <begin position="21"/>
        <end position="40"/>
    </location>
</feature>
<evidence type="ECO:0000313" key="6">
    <source>
        <dbReference type="EMBL" id="ADV84865.1"/>
    </source>
</evidence>
<accession>E8V5A6</accession>
<dbReference type="PROSITE" id="PS50977">
    <property type="entry name" value="HTH_TETR_2"/>
    <property type="match status" value="1"/>
</dbReference>
<dbReference type="STRING" id="401053.AciPR4_4117"/>
<keyword evidence="3" id="KW-0804">Transcription</keyword>
<dbReference type="PANTHER" id="PTHR30055">
    <property type="entry name" value="HTH-TYPE TRANSCRIPTIONAL REGULATOR RUTR"/>
    <property type="match status" value="1"/>
</dbReference>
<reference evidence="6 7" key="1">
    <citation type="journal article" date="2012" name="Stand. Genomic Sci.">
        <title>Complete genome sequence of Terriglobus saanensis type strain SP1PR4(T), an Acidobacteria from tundra soil.</title>
        <authorList>
            <person name="Rawat S.R."/>
            <person name="Mannisto M.K."/>
            <person name="Starovoytov V."/>
            <person name="Goodwin L."/>
            <person name="Nolan M."/>
            <person name="Hauser L."/>
            <person name="Land M."/>
            <person name="Davenport K.W."/>
            <person name="Woyke T."/>
            <person name="Haggblom M.M."/>
        </authorList>
    </citation>
    <scope>NUCLEOTIDE SEQUENCE</scope>
    <source>
        <strain evidence="7">ATCC BAA-1853 / DSM 23119 / SP1PR4</strain>
    </source>
</reference>
<dbReference type="eggNOG" id="COG1309">
    <property type="taxonomic scope" value="Bacteria"/>
</dbReference>
<proteinExistence type="predicted"/>
<dbReference type="PROSITE" id="PS01081">
    <property type="entry name" value="HTH_TETR_1"/>
    <property type="match status" value="1"/>
</dbReference>
<dbReference type="InterPro" id="IPR001647">
    <property type="entry name" value="HTH_TetR"/>
</dbReference>
<evidence type="ECO:0000313" key="7">
    <source>
        <dbReference type="Proteomes" id="UP000006844"/>
    </source>
</evidence>
<dbReference type="InterPro" id="IPR041669">
    <property type="entry name" value="TetR_C_15"/>
</dbReference>
<dbReference type="Pfam" id="PF17918">
    <property type="entry name" value="TetR_C_15"/>
    <property type="match status" value="1"/>
</dbReference>
<dbReference type="GO" id="GO:0000976">
    <property type="term" value="F:transcription cis-regulatory region binding"/>
    <property type="evidence" value="ECO:0007669"/>
    <property type="project" value="TreeGrafter"/>
</dbReference>
<dbReference type="HOGENOM" id="CLU_069356_46_0_0"/>
<dbReference type="PANTHER" id="PTHR30055:SF234">
    <property type="entry name" value="HTH-TYPE TRANSCRIPTIONAL REGULATOR BETI"/>
    <property type="match status" value="1"/>
</dbReference>
<dbReference type="SUPFAM" id="SSF46689">
    <property type="entry name" value="Homeodomain-like"/>
    <property type="match status" value="1"/>
</dbReference>
<dbReference type="EMBL" id="CP002467">
    <property type="protein sequence ID" value="ADV84865.1"/>
    <property type="molecule type" value="Genomic_DNA"/>
</dbReference>
<keyword evidence="1" id="KW-0805">Transcription regulation</keyword>
<gene>
    <name evidence="6" type="ordered locus">AciPR4_4117</name>
</gene>
<protein>
    <submittedName>
        <fullName evidence="6">Regulatory protein TetR</fullName>
    </submittedName>
</protein>
<evidence type="ECO:0000256" key="1">
    <source>
        <dbReference type="ARBA" id="ARBA00023015"/>
    </source>
</evidence>
<feature type="domain" description="HTH tetR-type" evidence="5">
    <location>
        <begin position="1"/>
        <end position="58"/>
    </location>
</feature>
<dbReference type="Gene3D" id="1.10.357.10">
    <property type="entry name" value="Tetracycline Repressor, domain 2"/>
    <property type="match status" value="1"/>
</dbReference>